<feature type="domain" description="Cytochrome c" evidence="9">
    <location>
        <begin position="285"/>
        <end position="446"/>
    </location>
</feature>
<evidence type="ECO:0000256" key="8">
    <source>
        <dbReference type="SAM" id="SignalP"/>
    </source>
</evidence>
<gene>
    <name evidence="10" type="ORF">SG34_013990</name>
</gene>
<dbReference type="InterPro" id="IPR009056">
    <property type="entry name" value="Cyt_c-like_dom"/>
</dbReference>
<evidence type="ECO:0000256" key="4">
    <source>
        <dbReference type="ARBA" id="ARBA00022729"/>
    </source>
</evidence>
<keyword evidence="3 7" id="KW-0479">Metal-binding</keyword>
<keyword evidence="2 7" id="KW-0349">Heme</keyword>
<dbReference type="SUPFAM" id="SSF46626">
    <property type="entry name" value="Cytochrome c"/>
    <property type="match status" value="2"/>
</dbReference>
<dbReference type="InterPro" id="IPR004852">
    <property type="entry name" value="Di-haem_cyt_c_peroxidsae"/>
</dbReference>
<evidence type="ECO:0000256" key="2">
    <source>
        <dbReference type="ARBA" id="ARBA00022617"/>
    </source>
</evidence>
<organism evidence="10 11">
    <name type="scientific">Thalassomonas viridans</name>
    <dbReference type="NCBI Taxonomy" id="137584"/>
    <lineage>
        <taxon>Bacteria</taxon>
        <taxon>Pseudomonadati</taxon>
        <taxon>Pseudomonadota</taxon>
        <taxon>Gammaproteobacteria</taxon>
        <taxon>Alteromonadales</taxon>
        <taxon>Colwelliaceae</taxon>
        <taxon>Thalassomonas</taxon>
    </lineage>
</organism>
<keyword evidence="11" id="KW-1185">Reference proteome</keyword>
<accession>A0AAE9Z7D4</accession>
<dbReference type="RefSeq" id="WP_044838135.1">
    <property type="nucleotide sequence ID" value="NZ_CP059733.1"/>
</dbReference>
<sequence length="467" mass="52160">MKKTLLHICFAFASALSALVPAAYAQAQEQAQPQDKQAGIYTFTGADIEFLAQFSLSRLKPLPPAASNRLADDLRAAQLGKKLFFDESLSRNKQVSCRTCHQPELYFTDGKKVSLGVGLTFRGSPTLLGAAYSPWQFWDGRKDSLWSQALGPVEDSHEFNTSRGEYVRALLRAYPALYQEVFGPLDEETLPQKLAQLTLPASPLGNEAQIKRWQALPEALQTWVNRVFSNAGKAIMAYERRLQLPRARFDYFIDALVAEDDLNQEAKPVLPAWGADKTAAQLFSPSEVRGLRLFVGKGNCASCHNGPLFTNYEFHNIGAPEPLDNRVELGRYQGVKLLAQDEFTCLSAFSDADKGACDEMRFLKVSGPELVGALKTPTLRNIAKTAPYMQFGQFASLKEVIGHYNQPSPPVYNRQLHPNRPHFDILPLKLTEEEIADLQAFLQTLTSPLPKEDPWWGLEIQQFTQAH</sequence>
<evidence type="ECO:0000313" key="11">
    <source>
        <dbReference type="Proteomes" id="UP000032352"/>
    </source>
</evidence>
<evidence type="ECO:0000256" key="7">
    <source>
        <dbReference type="PROSITE-ProRule" id="PRU00433"/>
    </source>
</evidence>
<feature type="signal peptide" evidence="8">
    <location>
        <begin position="1"/>
        <end position="25"/>
    </location>
</feature>
<evidence type="ECO:0000313" key="10">
    <source>
        <dbReference type="EMBL" id="WDE07893.1"/>
    </source>
</evidence>
<dbReference type="InterPro" id="IPR036909">
    <property type="entry name" value="Cyt_c-like_dom_sf"/>
</dbReference>
<feature type="chain" id="PRO_5042021273" evidence="8">
    <location>
        <begin position="26"/>
        <end position="467"/>
    </location>
</feature>
<proteinExistence type="predicted"/>
<comment type="subcellular location">
    <subcellularLocation>
        <location evidence="1">Cell envelope</location>
    </subcellularLocation>
</comment>
<dbReference type="Proteomes" id="UP000032352">
    <property type="component" value="Chromosome"/>
</dbReference>
<reference evidence="10 11" key="1">
    <citation type="journal article" date="2015" name="Genome Announc.">
        <title>Draft Genome Sequences of Marine Isolates of Thalassomonas viridans and Thalassomonas actiniarum.</title>
        <authorList>
            <person name="Olonade I."/>
            <person name="van Zyl L.J."/>
            <person name="Trindade M."/>
        </authorList>
    </citation>
    <scope>NUCLEOTIDE SEQUENCE [LARGE SCALE GENOMIC DNA]</scope>
    <source>
        <strain evidence="10 11">XOM25</strain>
    </source>
</reference>
<dbReference type="PROSITE" id="PS51007">
    <property type="entry name" value="CYTC"/>
    <property type="match status" value="1"/>
</dbReference>
<evidence type="ECO:0000256" key="5">
    <source>
        <dbReference type="ARBA" id="ARBA00023002"/>
    </source>
</evidence>
<dbReference type="AlphaFoldDB" id="A0AAE9Z7D4"/>
<keyword evidence="4 8" id="KW-0732">Signal</keyword>
<dbReference type="GO" id="GO:0004130">
    <property type="term" value="F:cytochrome-c peroxidase activity"/>
    <property type="evidence" value="ECO:0007669"/>
    <property type="project" value="TreeGrafter"/>
</dbReference>
<reference evidence="10 11" key="2">
    <citation type="journal article" date="2022" name="Mar. Drugs">
        <title>Bioassay-Guided Fractionation Leads to the Detection of Cholic Acid Generated by the Rare Thalassomonas sp.</title>
        <authorList>
            <person name="Pheiffer F."/>
            <person name="Schneider Y.K."/>
            <person name="Hansen E.H."/>
            <person name="Andersen J.H."/>
            <person name="Isaksson J."/>
            <person name="Busche T."/>
            <person name="R C."/>
            <person name="Kalinowski J."/>
            <person name="Zyl L.V."/>
            <person name="Trindade M."/>
        </authorList>
    </citation>
    <scope>NUCLEOTIDE SEQUENCE [LARGE SCALE GENOMIC DNA]</scope>
    <source>
        <strain evidence="10 11">XOM25</strain>
    </source>
</reference>
<keyword evidence="5" id="KW-0560">Oxidoreductase</keyword>
<dbReference type="Gene3D" id="1.10.760.10">
    <property type="entry name" value="Cytochrome c-like domain"/>
    <property type="match status" value="2"/>
</dbReference>
<dbReference type="GO" id="GO:0009055">
    <property type="term" value="F:electron transfer activity"/>
    <property type="evidence" value="ECO:0007669"/>
    <property type="project" value="InterPro"/>
</dbReference>
<keyword evidence="6 7" id="KW-0408">Iron</keyword>
<evidence type="ECO:0000256" key="3">
    <source>
        <dbReference type="ARBA" id="ARBA00022723"/>
    </source>
</evidence>
<dbReference type="PANTHER" id="PTHR30600">
    <property type="entry name" value="CYTOCHROME C PEROXIDASE-RELATED"/>
    <property type="match status" value="1"/>
</dbReference>
<dbReference type="GO" id="GO:0046872">
    <property type="term" value="F:metal ion binding"/>
    <property type="evidence" value="ECO:0007669"/>
    <property type="project" value="UniProtKB-KW"/>
</dbReference>
<evidence type="ECO:0000256" key="6">
    <source>
        <dbReference type="ARBA" id="ARBA00023004"/>
    </source>
</evidence>
<evidence type="ECO:0000256" key="1">
    <source>
        <dbReference type="ARBA" id="ARBA00004196"/>
    </source>
</evidence>
<protein>
    <submittedName>
        <fullName evidence="10">C-type cytochrome</fullName>
    </submittedName>
</protein>
<dbReference type="EMBL" id="CP059733">
    <property type="protein sequence ID" value="WDE07893.1"/>
    <property type="molecule type" value="Genomic_DNA"/>
</dbReference>
<dbReference type="PANTHER" id="PTHR30600:SF10">
    <property type="entry name" value="BLL6722 PROTEIN"/>
    <property type="match status" value="1"/>
</dbReference>
<name>A0AAE9Z7D4_9GAMM</name>
<dbReference type="GO" id="GO:0020037">
    <property type="term" value="F:heme binding"/>
    <property type="evidence" value="ECO:0007669"/>
    <property type="project" value="InterPro"/>
</dbReference>
<dbReference type="GO" id="GO:0030313">
    <property type="term" value="C:cell envelope"/>
    <property type="evidence" value="ECO:0007669"/>
    <property type="project" value="UniProtKB-SubCell"/>
</dbReference>
<dbReference type="KEGG" id="tvd:SG34_013990"/>
<dbReference type="InterPro" id="IPR051395">
    <property type="entry name" value="Cytochrome_c_Peroxidase/MauG"/>
</dbReference>
<evidence type="ECO:0000259" key="9">
    <source>
        <dbReference type="PROSITE" id="PS51007"/>
    </source>
</evidence>
<dbReference type="Pfam" id="PF03150">
    <property type="entry name" value="CCP_MauG"/>
    <property type="match status" value="1"/>
</dbReference>